<dbReference type="GO" id="GO:0004802">
    <property type="term" value="F:transketolase activity"/>
    <property type="evidence" value="ECO:0007669"/>
    <property type="project" value="UniProtKB-EC"/>
</dbReference>
<dbReference type="RefSeq" id="WP_125137967.1">
    <property type="nucleotide sequence ID" value="NZ_LR130778.1"/>
</dbReference>
<keyword evidence="3 7" id="KW-0808">Transferase</keyword>
<dbReference type="AlphaFoldDB" id="A0A3P7Q0G5"/>
<feature type="domain" description="Transketolase N-terminal" evidence="6">
    <location>
        <begin position="13"/>
        <end position="267"/>
    </location>
</feature>
<dbReference type="EC" id="2.2.1.1" evidence="7"/>
<evidence type="ECO:0000313" key="8">
    <source>
        <dbReference type="Proteomes" id="UP000279029"/>
    </source>
</evidence>
<dbReference type="PROSITE" id="PS00801">
    <property type="entry name" value="TRANSKETOLASE_1"/>
    <property type="match status" value="1"/>
</dbReference>
<keyword evidence="4" id="KW-0479">Metal-binding</keyword>
<dbReference type="InterPro" id="IPR005474">
    <property type="entry name" value="Transketolase_N"/>
</dbReference>
<comment type="similarity">
    <text evidence="2">Belongs to the transketolase family.</text>
</comment>
<evidence type="ECO:0000256" key="2">
    <source>
        <dbReference type="ARBA" id="ARBA00007131"/>
    </source>
</evidence>
<evidence type="ECO:0000256" key="5">
    <source>
        <dbReference type="ARBA" id="ARBA00023052"/>
    </source>
</evidence>
<evidence type="ECO:0000256" key="4">
    <source>
        <dbReference type="ARBA" id="ARBA00022723"/>
    </source>
</evidence>
<evidence type="ECO:0000256" key="3">
    <source>
        <dbReference type="ARBA" id="ARBA00022679"/>
    </source>
</evidence>
<reference evidence="7 8" key="1">
    <citation type="submission" date="2018-09" db="EMBL/GenBank/DDBJ databases">
        <authorList>
            <person name="Postec A."/>
        </authorList>
    </citation>
    <scope>NUCLEOTIDE SEQUENCE [LARGE SCALE GENOMIC DNA]</scope>
    <source>
        <strain evidence="7">70B-A</strain>
    </source>
</reference>
<dbReference type="InterPro" id="IPR049557">
    <property type="entry name" value="Transketolase_CS"/>
</dbReference>
<evidence type="ECO:0000259" key="6">
    <source>
        <dbReference type="Pfam" id="PF00456"/>
    </source>
</evidence>
<dbReference type="GO" id="GO:0046872">
    <property type="term" value="F:metal ion binding"/>
    <property type="evidence" value="ECO:0007669"/>
    <property type="project" value="UniProtKB-KW"/>
</dbReference>
<dbReference type="SUPFAM" id="SSF52518">
    <property type="entry name" value="Thiamin diphosphate-binding fold (THDP-binding)"/>
    <property type="match status" value="1"/>
</dbReference>
<comment type="cofactor">
    <cofactor evidence="1">
        <name>thiamine diphosphate</name>
        <dbReference type="ChEBI" id="CHEBI:58937"/>
    </cofactor>
</comment>
<dbReference type="CDD" id="cd02012">
    <property type="entry name" value="TPP_TK"/>
    <property type="match status" value="1"/>
</dbReference>
<keyword evidence="5" id="KW-0786">Thiamine pyrophosphate</keyword>
<organism evidence="7 8">
    <name type="scientific">Petrocella atlantisensis</name>
    <dbReference type="NCBI Taxonomy" id="2173034"/>
    <lineage>
        <taxon>Bacteria</taxon>
        <taxon>Bacillati</taxon>
        <taxon>Bacillota</taxon>
        <taxon>Clostridia</taxon>
        <taxon>Lachnospirales</taxon>
        <taxon>Vallitaleaceae</taxon>
        <taxon>Petrocella</taxon>
    </lineage>
</organism>
<dbReference type="Gene3D" id="3.40.50.970">
    <property type="match status" value="1"/>
</dbReference>
<evidence type="ECO:0000313" key="7">
    <source>
        <dbReference type="EMBL" id="VDN48901.1"/>
    </source>
</evidence>
<gene>
    <name evidence="7" type="ORF">PATL70BA_2990</name>
</gene>
<protein>
    <submittedName>
        <fullName evidence="7">Putative transketolase N-terminal section</fullName>
        <ecNumber evidence="7">2.2.1.1</ecNumber>
    </submittedName>
</protein>
<dbReference type="OrthoDB" id="8732661at2"/>
<keyword evidence="8" id="KW-1185">Reference proteome</keyword>
<dbReference type="PANTHER" id="PTHR47514">
    <property type="entry name" value="TRANSKETOLASE N-TERMINAL SECTION-RELATED"/>
    <property type="match status" value="1"/>
</dbReference>
<dbReference type="Proteomes" id="UP000279029">
    <property type="component" value="Chromosome"/>
</dbReference>
<proteinExistence type="inferred from homology"/>
<dbReference type="KEGG" id="cbar:PATL70BA_2990"/>
<dbReference type="EMBL" id="LR130778">
    <property type="protein sequence ID" value="VDN48901.1"/>
    <property type="molecule type" value="Genomic_DNA"/>
</dbReference>
<evidence type="ECO:0000256" key="1">
    <source>
        <dbReference type="ARBA" id="ARBA00001964"/>
    </source>
</evidence>
<accession>A0A3P7Q0G5</accession>
<name>A0A3P7Q0G5_9FIRM</name>
<sequence length="279" mass="30699">MNDKIAYLEEKARELRTTILTMIHAAGSGHPGGSLSAADYVTVLYYDEMHIDPQNPKMEDRDRFILSKGHSCPVLYSVLAQKGYYDYEIIHTLRKFGSILQGHPDMNKVPGVDMTTGSLGQGLSVGAGMAIGLKSTNNSARVFVSLGDGEINEGQVWEAACTASKYKLDNLVAIVDFNGIQNDSFTKDIMPMDNIADKWKSFGWEVMVCDGHDISDLVKTFEEMKAFRHAGRPICIVANTIKGKGVSFMEHVPMWHGVAPNKEEFTQALSEINGGDCNV</sequence>
<dbReference type="Pfam" id="PF00456">
    <property type="entry name" value="Transketolase_N"/>
    <property type="match status" value="1"/>
</dbReference>
<dbReference type="PANTHER" id="PTHR47514:SF1">
    <property type="entry name" value="TRANSKETOLASE N-TERMINAL SECTION-RELATED"/>
    <property type="match status" value="1"/>
</dbReference>
<dbReference type="InterPro" id="IPR029061">
    <property type="entry name" value="THDP-binding"/>
</dbReference>